<evidence type="ECO:0000313" key="3">
    <source>
        <dbReference type="Proteomes" id="UP001259832"/>
    </source>
</evidence>
<gene>
    <name evidence="2" type="ORF">P3T76_007355</name>
</gene>
<dbReference type="PROSITE" id="PS51934">
    <property type="entry name" value="LRAT"/>
    <property type="match status" value="1"/>
</dbReference>
<organism evidence="2 3">
    <name type="scientific">Phytophthora citrophthora</name>
    <dbReference type="NCBI Taxonomy" id="4793"/>
    <lineage>
        <taxon>Eukaryota</taxon>
        <taxon>Sar</taxon>
        <taxon>Stramenopiles</taxon>
        <taxon>Oomycota</taxon>
        <taxon>Peronosporomycetes</taxon>
        <taxon>Peronosporales</taxon>
        <taxon>Peronosporaceae</taxon>
        <taxon>Phytophthora</taxon>
    </lineage>
</organism>
<comment type="caution">
    <text evidence="2">The sequence shown here is derived from an EMBL/GenBank/DDBJ whole genome shotgun (WGS) entry which is preliminary data.</text>
</comment>
<dbReference type="Gene3D" id="3.90.1720.10">
    <property type="entry name" value="endopeptidase domain like (from Nostoc punctiforme)"/>
    <property type="match status" value="1"/>
</dbReference>
<name>A0AAD9GMC9_9STRA</name>
<dbReference type="PANTHER" id="PTHR46137">
    <property type="entry name" value="OS05G0310600 PROTEIN"/>
    <property type="match status" value="1"/>
</dbReference>
<dbReference type="AlphaFoldDB" id="A0AAD9GMC9"/>
<dbReference type="EMBL" id="JASMQC010000012">
    <property type="protein sequence ID" value="KAK1941489.1"/>
    <property type="molecule type" value="Genomic_DNA"/>
</dbReference>
<proteinExistence type="predicted"/>
<evidence type="ECO:0000259" key="1">
    <source>
        <dbReference type="PROSITE" id="PS51934"/>
    </source>
</evidence>
<sequence length="207" mass="23754">MGNVNASAVKADALRPGDHIFIWDRTLWPFIYQHHGIVWKSGESVEDVQICHVWTPLEGFRQAQADSSFRVSTLEQFLYHRSLNDVRLVEYEGHTMSRPDVVLTRCRLLLGRGRGDYHPIIQNCEHAARWCKTGSQWSTQTLTRGHGTIPFEDQLRTADVLAMKHQVAVIERDTARKPVVDGVQQGLRVELQCRTLFWLDSFSAEND</sequence>
<dbReference type="Pfam" id="PF04970">
    <property type="entry name" value="LRAT"/>
    <property type="match status" value="1"/>
</dbReference>
<feature type="domain" description="LRAT" evidence="1">
    <location>
        <begin position="30"/>
        <end position="140"/>
    </location>
</feature>
<accession>A0AAD9GMC9</accession>
<evidence type="ECO:0000313" key="2">
    <source>
        <dbReference type="EMBL" id="KAK1941489.1"/>
    </source>
</evidence>
<reference evidence="2" key="1">
    <citation type="submission" date="2023-08" db="EMBL/GenBank/DDBJ databases">
        <title>Reference Genome Resource for the Citrus Pathogen Phytophthora citrophthora.</title>
        <authorList>
            <person name="Moller H."/>
            <person name="Coetzee B."/>
            <person name="Rose L.J."/>
            <person name="Van Niekerk J.M."/>
        </authorList>
    </citation>
    <scope>NUCLEOTIDE SEQUENCE</scope>
    <source>
        <strain evidence="2">STE-U-9442</strain>
    </source>
</reference>
<dbReference type="PANTHER" id="PTHR46137:SF3">
    <property type="entry name" value="OS05G0310600 PROTEIN"/>
    <property type="match status" value="1"/>
</dbReference>
<keyword evidence="3" id="KW-1185">Reference proteome</keyword>
<dbReference type="InterPro" id="IPR007053">
    <property type="entry name" value="LRAT_dom"/>
</dbReference>
<protein>
    <recommendedName>
        <fullName evidence="1">LRAT domain-containing protein</fullName>
    </recommendedName>
</protein>
<dbReference type="Proteomes" id="UP001259832">
    <property type="component" value="Unassembled WGS sequence"/>
</dbReference>